<dbReference type="PANTHER" id="PTHR38776:SF1">
    <property type="entry name" value="MLTA-INTERACTING PROTEIN-RELATED"/>
    <property type="match status" value="1"/>
</dbReference>
<accession>A0A2U8H9U4</accession>
<dbReference type="Pfam" id="PF06629">
    <property type="entry name" value="MipA"/>
    <property type="match status" value="1"/>
</dbReference>
<evidence type="ECO:0000256" key="2">
    <source>
        <dbReference type="ARBA" id="ARBA00005722"/>
    </source>
</evidence>
<protein>
    <submittedName>
        <fullName evidence="7">MltA-interacting MipA</fullName>
    </submittedName>
</protein>
<evidence type="ECO:0000256" key="5">
    <source>
        <dbReference type="ARBA" id="ARBA00023237"/>
    </source>
</evidence>
<dbReference type="RefSeq" id="WP_108964430.1">
    <property type="nucleotide sequence ID" value="NZ_CP022189.1"/>
</dbReference>
<keyword evidence="3 6" id="KW-0732">Signal</keyword>
<evidence type="ECO:0000313" key="7">
    <source>
        <dbReference type="EMBL" id="AWI82513.1"/>
    </source>
</evidence>
<reference evidence="7 8" key="1">
    <citation type="submission" date="2017-06" db="EMBL/GenBank/DDBJ databases">
        <title>Yangia sp. YSBP01 complete genome sequence.</title>
        <authorList>
            <person name="Woo J.-H."/>
            <person name="Kim H.-S."/>
        </authorList>
    </citation>
    <scope>NUCLEOTIDE SEQUENCE [LARGE SCALE GENOMIC DNA]</scope>
    <source>
        <strain evidence="7 8">YSBP01</strain>
    </source>
</reference>
<evidence type="ECO:0000256" key="4">
    <source>
        <dbReference type="ARBA" id="ARBA00023136"/>
    </source>
</evidence>
<evidence type="ECO:0000256" key="3">
    <source>
        <dbReference type="ARBA" id="ARBA00022729"/>
    </source>
</evidence>
<feature type="chain" id="PRO_5016021815" evidence="6">
    <location>
        <begin position="28"/>
        <end position="284"/>
    </location>
</feature>
<dbReference type="OrthoDB" id="5462484at2"/>
<dbReference type="PANTHER" id="PTHR38776">
    <property type="entry name" value="MLTA-INTERACTING PROTEIN-RELATED"/>
    <property type="match status" value="1"/>
</dbReference>
<keyword evidence="4" id="KW-0472">Membrane</keyword>
<evidence type="ECO:0000256" key="1">
    <source>
        <dbReference type="ARBA" id="ARBA00004442"/>
    </source>
</evidence>
<proteinExistence type="inferred from homology"/>
<dbReference type="GO" id="GO:0009279">
    <property type="term" value="C:cell outer membrane"/>
    <property type="evidence" value="ECO:0007669"/>
    <property type="project" value="UniProtKB-SubCell"/>
</dbReference>
<evidence type="ECO:0000313" key="8">
    <source>
        <dbReference type="Proteomes" id="UP000244915"/>
    </source>
</evidence>
<name>A0A2U8H9U4_9RHOB</name>
<organism evidence="7 8">
    <name type="scientific">Alloyangia pacifica</name>
    <dbReference type="NCBI Taxonomy" id="311180"/>
    <lineage>
        <taxon>Bacteria</taxon>
        <taxon>Pseudomonadati</taxon>
        <taxon>Pseudomonadota</taxon>
        <taxon>Alphaproteobacteria</taxon>
        <taxon>Rhodobacterales</taxon>
        <taxon>Roseobacteraceae</taxon>
        <taxon>Alloyangia</taxon>
    </lineage>
</organism>
<gene>
    <name evidence="7" type="ORF">CEW88_01840</name>
</gene>
<comment type="similarity">
    <text evidence="2">Belongs to the MipA/OmpV family.</text>
</comment>
<comment type="subcellular location">
    <subcellularLocation>
        <location evidence="1">Cell outer membrane</location>
    </subcellularLocation>
</comment>
<feature type="signal peptide" evidence="6">
    <location>
        <begin position="1"/>
        <end position="27"/>
    </location>
</feature>
<keyword evidence="5" id="KW-0998">Cell outer membrane</keyword>
<dbReference type="AlphaFoldDB" id="A0A2U8H9U4"/>
<dbReference type="KEGG" id="ypac:CEW88_01840"/>
<evidence type="ECO:0000256" key="6">
    <source>
        <dbReference type="SAM" id="SignalP"/>
    </source>
</evidence>
<dbReference type="EMBL" id="CP022189">
    <property type="protein sequence ID" value="AWI82513.1"/>
    <property type="molecule type" value="Genomic_DNA"/>
</dbReference>
<dbReference type="InterPro" id="IPR010583">
    <property type="entry name" value="MipA"/>
</dbReference>
<sequence length="284" mass="31071">MPLLRPLAAKTAALTLVTLLLAGPALAQDFVTPETIGDGAPVTQPVTSTQSPGNSFTFTLRAGVATQPKFFGSDEYDVGPDIGFRFRHLRLRGLPEVGDTDPWAEDYGWDFHGSFRYLGERDASNDPDLESLHDIDPSYELGFGIGFAGPNYEAFADIRRGFGGHEGYVGSVGLDYVARPDDRWRLTVGPRFIWANDAFIDTYSGVDPDEATADLPAYDPEGGLISAGIQVGARYKINDLWGVESALNWDNLQGDAADSPIVDTGDNDQWRFRIGVTRVFNLRF</sequence>
<dbReference type="Proteomes" id="UP000244915">
    <property type="component" value="Chromosome 1"/>
</dbReference>